<dbReference type="InterPro" id="IPR029052">
    <property type="entry name" value="Metallo-depent_PP-like"/>
</dbReference>
<name>A0A1J1CC69_CALAY</name>
<organism evidence="2 3">
    <name type="scientific">Caldithrix abyssi DSM 13497</name>
    <dbReference type="NCBI Taxonomy" id="880073"/>
    <lineage>
        <taxon>Bacteria</taxon>
        <taxon>Pseudomonadati</taxon>
        <taxon>Calditrichota</taxon>
        <taxon>Calditrichia</taxon>
        <taxon>Calditrichales</taxon>
        <taxon>Calditrichaceae</taxon>
        <taxon>Caldithrix</taxon>
    </lineage>
</organism>
<dbReference type="SUPFAM" id="SSF56300">
    <property type="entry name" value="Metallo-dependent phosphatases"/>
    <property type="match status" value="1"/>
</dbReference>
<dbReference type="Pfam" id="PF00149">
    <property type="entry name" value="Metallophos"/>
    <property type="match status" value="1"/>
</dbReference>
<dbReference type="AlphaFoldDB" id="A0A1J1CC69"/>
<evidence type="ECO:0000313" key="2">
    <source>
        <dbReference type="EMBL" id="APF20285.1"/>
    </source>
</evidence>
<evidence type="ECO:0000313" key="3">
    <source>
        <dbReference type="Proteomes" id="UP000183868"/>
    </source>
</evidence>
<dbReference type="InterPro" id="IPR004843">
    <property type="entry name" value="Calcineurin-like_PHP"/>
</dbReference>
<feature type="domain" description="Calcineurin-like phosphoesterase" evidence="1">
    <location>
        <begin position="7"/>
        <end position="234"/>
    </location>
</feature>
<dbReference type="Gene3D" id="3.60.21.10">
    <property type="match status" value="1"/>
</dbReference>
<protein>
    <submittedName>
        <fullName evidence="2">Calcineurin-like phosphoesterase</fullName>
    </submittedName>
</protein>
<dbReference type="EMBL" id="CP018099">
    <property type="protein sequence ID" value="APF20285.1"/>
    <property type="molecule type" value="Genomic_DNA"/>
</dbReference>
<gene>
    <name evidence="2" type="ORF">Cabys_3539</name>
</gene>
<reference evidence="2 3" key="1">
    <citation type="submission" date="2016-11" db="EMBL/GenBank/DDBJ databases">
        <title>Genomic analysis of Caldithrix abyssi and proposal of a novel bacterial phylum Caldithrichaeota.</title>
        <authorList>
            <person name="Kublanov I."/>
            <person name="Sigalova O."/>
            <person name="Gavrilov S."/>
            <person name="Lebedinsky A."/>
            <person name="Ivanova N."/>
            <person name="Daum C."/>
            <person name="Reddy T."/>
            <person name="Klenk H.P."/>
            <person name="Goker M."/>
            <person name="Reva O."/>
            <person name="Miroshnichenko M."/>
            <person name="Kyprides N."/>
            <person name="Woyke T."/>
            <person name="Gelfand M."/>
        </authorList>
    </citation>
    <scope>NUCLEOTIDE SEQUENCE [LARGE SCALE GENOMIC DNA]</scope>
    <source>
        <strain evidence="2 3">LF13</strain>
    </source>
</reference>
<dbReference type="Proteomes" id="UP000183868">
    <property type="component" value="Chromosome"/>
</dbReference>
<proteinExistence type="predicted"/>
<accession>A0A1J1CC69</accession>
<dbReference type="GO" id="GO:0016787">
    <property type="term" value="F:hydrolase activity"/>
    <property type="evidence" value="ECO:0007669"/>
    <property type="project" value="InterPro"/>
</dbReference>
<dbReference type="KEGG" id="caby:Cabys_3539"/>
<evidence type="ECO:0000259" key="1">
    <source>
        <dbReference type="Pfam" id="PF00149"/>
    </source>
</evidence>
<sequence>MLDAFDEKLLQEFLQTFADLPQPKLLVLGNHDLWQDKPHTDALYEDYLQFPWQEYGFHLLDKEPIIFGNTAFCGNMGWYDYSLRLTHDFDWPVIACDELLRWETMNNDEIRNLLQTAATKSFKDLNESDFARKILLVQNNGRWESLHWYDRLYINWGKSDQEMTAYFLHRLEEQLQETRGLEQVVVLHHAPILPRLAAEGVLDAYLSAFNGSKRFWDLICQYDVKTVIHGHLHRKAVFTWKNVRVYSCYGLMDTIRI</sequence>